<proteinExistence type="inferred from homology"/>
<comment type="similarity">
    <text evidence="1 5">Belongs to the cut8/STS1 family.</text>
</comment>
<evidence type="ECO:0000256" key="1">
    <source>
        <dbReference type="ARBA" id="ARBA00006199"/>
    </source>
</evidence>
<evidence type="ECO:0000313" key="7">
    <source>
        <dbReference type="EMBL" id="CAK9436118.1"/>
    </source>
</evidence>
<keyword evidence="5" id="KW-0963">Cytoplasm</keyword>
<name>A0ABP0ZJW4_9ASCO</name>
<evidence type="ECO:0000256" key="3">
    <source>
        <dbReference type="ARBA" id="ARBA00022927"/>
    </source>
</evidence>
<evidence type="ECO:0000256" key="6">
    <source>
        <dbReference type="SAM" id="MobiDB-lite"/>
    </source>
</evidence>
<dbReference type="InterPro" id="IPR013868">
    <property type="entry name" value="Cut8/Sts1_fam"/>
</dbReference>
<dbReference type="RefSeq" id="XP_066827614.1">
    <property type="nucleotide sequence ID" value="XM_066976622.1"/>
</dbReference>
<evidence type="ECO:0000256" key="5">
    <source>
        <dbReference type="RuleBase" id="RU368013"/>
    </source>
</evidence>
<evidence type="ECO:0000256" key="2">
    <source>
        <dbReference type="ARBA" id="ARBA00016204"/>
    </source>
</evidence>
<dbReference type="EMBL" id="OZ022405">
    <property type="protein sequence ID" value="CAK9436118.1"/>
    <property type="molecule type" value="Genomic_DNA"/>
</dbReference>
<dbReference type="PANTHER" id="PTHR28032">
    <property type="entry name" value="FI02826P"/>
    <property type="match status" value="1"/>
</dbReference>
<dbReference type="GeneID" id="92205872"/>
<evidence type="ECO:0000256" key="4">
    <source>
        <dbReference type="ARBA" id="ARBA00023242"/>
    </source>
</evidence>
<dbReference type="Gene3D" id="1.20.58.1590">
    <property type="entry name" value="Tethering factor for nuclear proteasome Cut8/Sts1"/>
    <property type="match status" value="1"/>
</dbReference>
<keyword evidence="4 5" id="KW-0539">Nucleus</keyword>
<dbReference type="InterPro" id="IPR038422">
    <property type="entry name" value="Cut8/Sts1_sf"/>
</dbReference>
<feature type="compositionally biased region" description="Polar residues" evidence="6">
    <location>
        <begin position="1"/>
        <end position="41"/>
    </location>
</feature>
<accession>A0ABP0ZJW4</accession>
<dbReference type="Pfam" id="PF08559">
    <property type="entry name" value="Cut8"/>
    <property type="match status" value="1"/>
</dbReference>
<keyword evidence="3 5" id="KW-0653">Protein transport</keyword>
<gene>
    <name evidence="7" type="ORF">LODBEIA_P06760</name>
</gene>
<protein>
    <recommendedName>
        <fullName evidence="2 5">Tethering factor for nuclear proteasome STS1</fullName>
    </recommendedName>
</protein>
<comment type="subunit">
    <text evidence="5">Binds the proteasome.</text>
</comment>
<dbReference type="PANTHER" id="PTHR28032:SF1">
    <property type="entry name" value="FI02826P"/>
    <property type="match status" value="1"/>
</dbReference>
<comment type="subcellular location">
    <subcellularLocation>
        <location evidence="5">Cytoplasm</location>
    </subcellularLocation>
    <subcellularLocation>
        <location evidence="5">Nucleus</location>
    </subcellularLocation>
</comment>
<dbReference type="Proteomes" id="UP001497383">
    <property type="component" value="Chromosome 1"/>
</dbReference>
<reference evidence="7 8" key="1">
    <citation type="submission" date="2024-03" db="EMBL/GenBank/DDBJ databases">
        <authorList>
            <person name="Brejova B."/>
        </authorList>
    </citation>
    <scope>NUCLEOTIDE SEQUENCE [LARGE SCALE GENOMIC DNA]</scope>
    <source>
        <strain evidence="7 8">CBS 14171</strain>
    </source>
</reference>
<feature type="region of interest" description="Disordered" evidence="6">
    <location>
        <begin position="1"/>
        <end position="104"/>
    </location>
</feature>
<feature type="compositionally biased region" description="Low complexity" evidence="6">
    <location>
        <begin position="82"/>
        <end position="95"/>
    </location>
</feature>
<sequence length="347" mass="39679">MMSTGSHRGDSSNSNPLNKSNIPPHMLNNTPRSLSDSTILSHQHAKKRKRFENEEDRGDGSGKFNYTAQDPRHRNKHSLAPNSTRSSTSNSSNSNKRIKTPKIIGHPLPTSRIIESLDKTNLQKLLLSLVDIHPELNKTIGKITPMPSTDGLLNILNQKFTQIIDSLPYKCDSTSDYSYLRVKPFLHEFLSCLEDYVLHILPHTNPHKYHRLSHALNFLHEATSFIHKLPNFTNSEYQYIRNTTHEQLANCWLIILNQEKAVEEGEDFYKVVEELQLVAKLKMHALEEAGGEKFKKVLECVELKLFQAEELFKEQANGDMSGNYGNRRLNELITVDYSQYSLANPSR</sequence>
<keyword evidence="5" id="KW-0813">Transport</keyword>
<comment type="function">
    <text evidence="5">Involved in ubiquitin-mediated protein degradation. Regulatory factor in the ubiquitin/proteasome pathway that controls the turnover of proteasome substrates. Targets proteasomes to the nucleus and facilitates the degradation of nuclear proteins.</text>
</comment>
<evidence type="ECO:0000313" key="8">
    <source>
        <dbReference type="Proteomes" id="UP001497383"/>
    </source>
</evidence>
<keyword evidence="8" id="KW-1185">Reference proteome</keyword>
<organism evidence="7 8">
    <name type="scientific">Lodderomyces beijingensis</name>
    <dbReference type="NCBI Taxonomy" id="1775926"/>
    <lineage>
        <taxon>Eukaryota</taxon>
        <taxon>Fungi</taxon>
        <taxon>Dikarya</taxon>
        <taxon>Ascomycota</taxon>
        <taxon>Saccharomycotina</taxon>
        <taxon>Pichiomycetes</taxon>
        <taxon>Debaryomycetaceae</taxon>
        <taxon>Candida/Lodderomyces clade</taxon>
        <taxon>Lodderomyces</taxon>
    </lineage>
</organism>